<keyword evidence="3" id="KW-1185">Reference proteome</keyword>
<sequence>MGNLTILSLLWSLVANPFIAAQAGSVTPTPRPDRLDECRCQHQTQRRASRAGRPPDVLLRVPELHVGKIELDVDDLQAEINLAAEVAGLVEINAGVQVGVRKVNITIADVDAGLELDVRLGNLVNIVSRALKSLDLNPLLANVLDTTANVVGDTVDGLLGTIAKGGSAVNVVIDSLGNIVEVEGGSHTVVGNYEQNMTYTGTQTFLDGGLAQKTYSYPPLKALVNVVTDADGKVIQAVVVGEGEKGGGA</sequence>
<dbReference type="Proteomes" id="UP001392437">
    <property type="component" value="Unassembled WGS sequence"/>
</dbReference>
<organism evidence="2 3">
    <name type="scientific">Apiospora kogelbergensis</name>
    <dbReference type="NCBI Taxonomy" id="1337665"/>
    <lineage>
        <taxon>Eukaryota</taxon>
        <taxon>Fungi</taxon>
        <taxon>Dikarya</taxon>
        <taxon>Ascomycota</taxon>
        <taxon>Pezizomycotina</taxon>
        <taxon>Sordariomycetes</taxon>
        <taxon>Xylariomycetidae</taxon>
        <taxon>Amphisphaeriales</taxon>
        <taxon>Apiosporaceae</taxon>
        <taxon>Apiospora</taxon>
    </lineage>
</organism>
<reference evidence="2 3" key="1">
    <citation type="submission" date="2023-01" db="EMBL/GenBank/DDBJ databases">
        <title>Analysis of 21 Apiospora genomes using comparative genomics revels a genus with tremendous synthesis potential of carbohydrate active enzymes and secondary metabolites.</title>
        <authorList>
            <person name="Sorensen T."/>
        </authorList>
    </citation>
    <scope>NUCLEOTIDE SEQUENCE [LARGE SCALE GENOMIC DNA]</scope>
    <source>
        <strain evidence="2 3">CBS 117206</strain>
    </source>
</reference>
<keyword evidence="1" id="KW-0732">Signal</keyword>
<evidence type="ECO:0000313" key="3">
    <source>
        <dbReference type="Proteomes" id="UP001392437"/>
    </source>
</evidence>
<dbReference type="EMBL" id="JAQQWP010000001">
    <property type="protein sequence ID" value="KAK8133284.1"/>
    <property type="molecule type" value="Genomic_DNA"/>
</dbReference>
<name>A0AAW0REV1_9PEZI</name>
<gene>
    <name evidence="2" type="ORF">PG999_001457</name>
</gene>
<feature type="chain" id="PRO_5044024587" evidence="1">
    <location>
        <begin position="22"/>
        <end position="249"/>
    </location>
</feature>
<comment type="caution">
    <text evidence="2">The sequence shown here is derived from an EMBL/GenBank/DDBJ whole genome shotgun (WGS) entry which is preliminary data.</text>
</comment>
<dbReference type="AlphaFoldDB" id="A0AAW0REV1"/>
<evidence type="ECO:0000313" key="2">
    <source>
        <dbReference type="EMBL" id="KAK8133284.1"/>
    </source>
</evidence>
<protein>
    <submittedName>
        <fullName evidence="2">Uncharacterized protein</fullName>
    </submittedName>
</protein>
<proteinExistence type="predicted"/>
<accession>A0AAW0REV1</accession>
<feature type="signal peptide" evidence="1">
    <location>
        <begin position="1"/>
        <end position="21"/>
    </location>
</feature>
<evidence type="ECO:0000256" key="1">
    <source>
        <dbReference type="SAM" id="SignalP"/>
    </source>
</evidence>